<keyword evidence="5" id="KW-1185">Reference proteome</keyword>
<keyword evidence="2" id="KW-1133">Transmembrane helix</keyword>
<organism evidence="4 5">
    <name type="scientific">Streptomyces kunmingensis</name>
    <dbReference type="NCBI Taxonomy" id="68225"/>
    <lineage>
        <taxon>Bacteria</taxon>
        <taxon>Bacillati</taxon>
        <taxon>Actinomycetota</taxon>
        <taxon>Actinomycetes</taxon>
        <taxon>Kitasatosporales</taxon>
        <taxon>Streptomycetaceae</taxon>
        <taxon>Streptomyces</taxon>
    </lineage>
</organism>
<feature type="signal peptide" evidence="3">
    <location>
        <begin position="1"/>
        <end position="31"/>
    </location>
</feature>
<accession>A0ABU6CFM2</accession>
<evidence type="ECO:0000256" key="1">
    <source>
        <dbReference type="SAM" id="MobiDB-lite"/>
    </source>
</evidence>
<sequence>MTRYGAARAWVVSAVVLGASALPGTGTQARAADDDTVHAAVVWPVMTAPHMTAAALGSGDSAQAVFDDDTLAGLFASGGRLREVVDAGRDRQVSWVLDPDLVLAAEAMADGYRLADGDGSSNPQDSTRGTGQAAARAWLAALRDAVEGRDVWLLPYADTDLASLAHHPGTDTDDLTEVVAGLTDDTKEEVDQILGTGTRAGLGWPADGALDTAITQLGTELGVNRVLTSGEGLTPAGKDPVKIDTDSAENADSNKGDSDDDAKVTALPYDATLTTALARIQDPGPDPEASASPSLSPSPFASATTTPSNGLGLSPAPDSSPSASATGGESDDTPDPADVTRITALVKKNVRPVLVPPRDLSGTAANALGAAIDSGDDDGWLDLEGIRAADDDPVAGKVVVPAAYPSRLRASELTSAELTAVAQDLDGLATLSKVLADPKATTASVHAAMARALSTAWRAQDDSAQRAFQRRTSDFLDTSVESLRLVPKTTLTLTSGDSTVPVTVDNGLQQPVAGLELRVSSSDAERLEVNDGKLSVEAAGSASHTTHIDVTAKANGKARITAQLYTRSDGKPWGEPITFEVDVTSVSTGAIAVVGAGVVLIVLAALFRMRRVRRRRARQSQPPVE</sequence>
<feature type="compositionally biased region" description="Low complexity" evidence="1">
    <location>
        <begin position="289"/>
        <end position="325"/>
    </location>
</feature>
<evidence type="ECO:0000313" key="5">
    <source>
        <dbReference type="Proteomes" id="UP001352223"/>
    </source>
</evidence>
<feature type="region of interest" description="Disordered" evidence="1">
    <location>
        <begin position="280"/>
        <end position="337"/>
    </location>
</feature>
<keyword evidence="3" id="KW-0732">Signal</keyword>
<reference evidence="4 5" key="1">
    <citation type="submission" date="2022-10" db="EMBL/GenBank/DDBJ databases">
        <authorList>
            <person name="Xie J."/>
            <person name="Shen N."/>
        </authorList>
    </citation>
    <scope>NUCLEOTIDE SEQUENCE [LARGE SCALE GENOMIC DNA]</scope>
    <source>
        <strain evidence="4 5">DSM 41681</strain>
    </source>
</reference>
<dbReference type="InterPro" id="IPR046112">
    <property type="entry name" value="DUF6049"/>
</dbReference>
<feature type="transmembrane region" description="Helical" evidence="2">
    <location>
        <begin position="586"/>
        <end position="607"/>
    </location>
</feature>
<feature type="compositionally biased region" description="Basic and acidic residues" evidence="1">
    <location>
        <begin position="252"/>
        <end position="263"/>
    </location>
</feature>
<feature type="chain" id="PRO_5045057746" evidence="3">
    <location>
        <begin position="32"/>
        <end position="625"/>
    </location>
</feature>
<evidence type="ECO:0000256" key="3">
    <source>
        <dbReference type="SAM" id="SignalP"/>
    </source>
</evidence>
<dbReference type="EMBL" id="JAOZYB010000246">
    <property type="protein sequence ID" value="MEB3963508.1"/>
    <property type="molecule type" value="Genomic_DNA"/>
</dbReference>
<proteinExistence type="predicted"/>
<gene>
    <name evidence="4" type="ORF">OKJ48_25160</name>
</gene>
<feature type="region of interest" description="Disordered" evidence="1">
    <location>
        <begin position="229"/>
        <end position="263"/>
    </location>
</feature>
<keyword evidence="2" id="KW-0812">Transmembrane</keyword>
<evidence type="ECO:0000256" key="2">
    <source>
        <dbReference type="SAM" id="Phobius"/>
    </source>
</evidence>
<dbReference type="Pfam" id="PF19516">
    <property type="entry name" value="DUF6049"/>
    <property type="match status" value="1"/>
</dbReference>
<dbReference type="RefSeq" id="WP_324771244.1">
    <property type="nucleotide sequence ID" value="NZ_BAAATS010000017.1"/>
</dbReference>
<comment type="caution">
    <text evidence="4">The sequence shown here is derived from an EMBL/GenBank/DDBJ whole genome shotgun (WGS) entry which is preliminary data.</text>
</comment>
<name>A0ABU6CFM2_9ACTN</name>
<protein>
    <submittedName>
        <fullName evidence="4">DUF6049 family protein</fullName>
    </submittedName>
</protein>
<evidence type="ECO:0000313" key="4">
    <source>
        <dbReference type="EMBL" id="MEB3963508.1"/>
    </source>
</evidence>
<dbReference type="Proteomes" id="UP001352223">
    <property type="component" value="Unassembled WGS sequence"/>
</dbReference>
<keyword evidence="2" id="KW-0472">Membrane</keyword>